<accession>A0AAV7KYU5</accession>
<keyword evidence="3" id="KW-1185">Reference proteome</keyword>
<evidence type="ECO:0000256" key="1">
    <source>
        <dbReference type="SAM" id="MobiDB-lite"/>
    </source>
</evidence>
<protein>
    <submittedName>
        <fullName evidence="2">Uncharacterized protein</fullName>
    </submittedName>
</protein>
<sequence length="238" mass="27612">MKGAHWEKWIRRFERYLSATCKNYMDDQARDRFLNLVGNDVEDRIVKFLLESTTTYKGIIKCLTDGFNPQQNVDFEHYTFNTACQAHKLLDDFVNRPCKLVTCCEFDKFKNEAAIRLHIIGGFYSTGFYTKILKETYTLEKILTMARSEARDTSHAIQMENGRVRTIEQAHRMASSHSRHDKPLQTLKEKQETYVQLLQPGIPARLHLPSHGTQNARNTTGTTTLQASTWTDTSTQRR</sequence>
<comment type="caution">
    <text evidence="2">The sequence shown here is derived from an EMBL/GenBank/DDBJ whole genome shotgun (WGS) entry which is preliminary data.</text>
</comment>
<organism evidence="2 3">
    <name type="scientific">Pleurodeles waltl</name>
    <name type="common">Iberian ribbed newt</name>
    <dbReference type="NCBI Taxonomy" id="8319"/>
    <lineage>
        <taxon>Eukaryota</taxon>
        <taxon>Metazoa</taxon>
        <taxon>Chordata</taxon>
        <taxon>Craniata</taxon>
        <taxon>Vertebrata</taxon>
        <taxon>Euteleostomi</taxon>
        <taxon>Amphibia</taxon>
        <taxon>Batrachia</taxon>
        <taxon>Caudata</taxon>
        <taxon>Salamandroidea</taxon>
        <taxon>Salamandridae</taxon>
        <taxon>Pleurodelinae</taxon>
        <taxon>Pleurodeles</taxon>
    </lineage>
</organism>
<gene>
    <name evidence="2" type="ORF">NDU88_003707</name>
</gene>
<dbReference type="AlphaFoldDB" id="A0AAV7KYU5"/>
<feature type="compositionally biased region" description="Low complexity" evidence="1">
    <location>
        <begin position="212"/>
        <end position="227"/>
    </location>
</feature>
<evidence type="ECO:0000313" key="2">
    <source>
        <dbReference type="EMBL" id="KAJ1083549.1"/>
    </source>
</evidence>
<evidence type="ECO:0000313" key="3">
    <source>
        <dbReference type="Proteomes" id="UP001066276"/>
    </source>
</evidence>
<feature type="region of interest" description="Disordered" evidence="1">
    <location>
        <begin position="205"/>
        <end position="238"/>
    </location>
</feature>
<name>A0AAV7KYU5_PLEWA</name>
<proteinExistence type="predicted"/>
<dbReference type="Proteomes" id="UP001066276">
    <property type="component" value="Chromosome 12"/>
</dbReference>
<feature type="compositionally biased region" description="Polar residues" evidence="1">
    <location>
        <begin position="228"/>
        <end position="238"/>
    </location>
</feature>
<dbReference type="EMBL" id="JANPWB010000016">
    <property type="protein sequence ID" value="KAJ1083549.1"/>
    <property type="molecule type" value="Genomic_DNA"/>
</dbReference>
<reference evidence="2" key="1">
    <citation type="journal article" date="2022" name="bioRxiv">
        <title>Sequencing and chromosome-scale assembly of the giantPleurodeles waltlgenome.</title>
        <authorList>
            <person name="Brown T."/>
            <person name="Elewa A."/>
            <person name="Iarovenko S."/>
            <person name="Subramanian E."/>
            <person name="Araus A.J."/>
            <person name="Petzold A."/>
            <person name="Susuki M."/>
            <person name="Suzuki K.-i.T."/>
            <person name="Hayashi T."/>
            <person name="Toyoda A."/>
            <person name="Oliveira C."/>
            <person name="Osipova E."/>
            <person name="Leigh N.D."/>
            <person name="Simon A."/>
            <person name="Yun M.H."/>
        </authorList>
    </citation>
    <scope>NUCLEOTIDE SEQUENCE</scope>
    <source>
        <strain evidence="2">20211129_DDA</strain>
        <tissue evidence="2">Liver</tissue>
    </source>
</reference>